<gene>
    <name evidence="1" type="ORF">R1flu_007985</name>
</gene>
<reference evidence="1 2" key="1">
    <citation type="submission" date="2024-09" db="EMBL/GenBank/DDBJ databases">
        <title>Chromosome-scale assembly of Riccia fluitans.</title>
        <authorList>
            <person name="Paukszto L."/>
            <person name="Sawicki J."/>
            <person name="Karawczyk K."/>
            <person name="Piernik-Szablinska J."/>
            <person name="Szczecinska M."/>
            <person name="Mazdziarz M."/>
        </authorList>
    </citation>
    <scope>NUCLEOTIDE SEQUENCE [LARGE SCALE GENOMIC DNA]</scope>
    <source>
        <strain evidence="1">Rf_01</strain>
        <tissue evidence="1">Aerial parts of the thallus</tissue>
    </source>
</reference>
<protein>
    <submittedName>
        <fullName evidence="1">Uncharacterized protein</fullName>
    </submittedName>
</protein>
<name>A0ABD1YAK7_9MARC</name>
<proteinExistence type="predicted"/>
<sequence length="278" mass="30777">MTVVGISSFSKFSIALDRFVPELRLFLRFVTRGGAEECARGVTGRRIGEGREGDSTSEMEQYSLISISERRIKPRTRKPVPSYTSLFRFIQECLHNSMKTFHLATLAGVGPSASSKKVGKGLAKMRRLLSNGLVVEASRGVDRVEVSCSPISNGRSEMRLDPAAMNELLLRDRGGGQVEELDRFFPVARSVRREEMVELSLALGFAKVPCSPERVERNACCAKRSVGIPLQPAGTPARSWRGEGVARDVLNAEKGEQGFRFQREDRGVVRLSRVQKCS</sequence>
<keyword evidence="2" id="KW-1185">Reference proteome</keyword>
<evidence type="ECO:0000313" key="1">
    <source>
        <dbReference type="EMBL" id="KAL2623740.1"/>
    </source>
</evidence>
<dbReference type="Proteomes" id="UP001605036">
    <property type="component" value="Unassembled WGS sequence"/>
</dbReference>
<accession>A0ABD1YAK7</accession>
<dbReference type="AlphaFoldDB" id="A0ABD1YAK7"/>
<comment type="caution">
    <text evidence="1">The sequence shown here is derived from an EMBL/GenBank/DDBJ whole genome shotgun (WGS) entry which is preliminary data.</text>
</comment>
<evidence type="ECO:0000313" key="2">
    <source>
        <dbReference type="Proteomes" id="UP001605036"/>
    </source>
</evidence>
<dbReference type="EMBL" id="JBHFFA010000005">
    <property type="protein sequence ID" value="KAL2623740.1"/>
    <property type="molecule type" value="Genomic_DNA"/>
</dbReference>
<organism evidence="1 2">
    <name type="scientific">Riccia fluitans</name>
    <dbReference type="NCBI Taxonomy" id="41844"/>
    <lineage>
        <taxon>Eukaryota</taxon>
        <taxon>Viridiplantae</taxon>
        <taxon>Streptophyta</taxon>
        <taxon>Embryophyta</taxon>
        <taxon>Marchantiophyta</taxon>
        <taxon>Marchantiopsida</taxon>
        <taxon>Marchantiidae</taxon>
        <taxon>Marchantiales</taxon>
        <taxon>Ricciaceae</taxon>
        <taxon>Riccia</taxon>
    </lineage>
</organism>